<dbReference type="AlphaFoldDB" id="A0A3Q2EEF6"/>
<dbReference type="OMA" id="DNKGYWI"/>
<keyword evidence="6" id="KW-1185">Reference proteome</keyword>
<dbReference type="PANTHER" id="PTHR46784:SF1">
    <property type="entry name" value="KILLER CELL LECTIN-LIKE RECEPTOR SUBFAMILY B MEMBER 1"/>
    <property type="match status" value="1"/>
</dbReference>
<reference evidence="5" key="2">
    <citation type="submission" date="2025-09" db="UniProtKB">
        <authorList>
            <consortium name="Ensembl"/>
        </authorList>
    </citation>
    <scope>IDENTIFICATION</scope>
</reference>
<keyword evidence="3" id="KW-0175">Coiled coil</keyword>
<evidence type="ECO:0000256" key="2">
    <source>
        <dbReference type="ARBA" id="ARBA00023157"/>
    </source>
</evidence>
<dbReference type="Ensembl" id="ENSCVAT00000024861.1">
    <property type="protein sequence ID" value="ENSCVAP00000030701.1"/>
    <property type="gene ID" value="ENSCVAG00000019435.1"/>
</dbReference>
<keyword evidence="1" id="KW-0472">Membrane</keyword>
<evidence type="ECO:0000256" key="3">
    <source>
        <dbReference type="SAM" id="Coils"/>
    </source>
</evidence>
<dbReference type="PROSITE" id="PS50041">
    <property type="entry name" value="C_TYPE_LECTIN_2"/>
    <property type="match status" value="1"/>
</dbReference>
<keyword evidence="1" id="KW-0812">Transmembrane</keyword>
<dbReference type="GO" id="GO:0005886">
    <property type="term" value="C:plasma membrane"/>
    <property type="evidence" value="ECO:0007669"/>
    <property type="project" value="TreeGrafter"/>
</dbReference>
<accession>A0A3Q2EEF6</accession>
<keyword evidence="2" id="KW-1015">Disulfide bond</keyword>
<evidence type="ECO:0000313" key="5">
    <source>
        <dbReference type="Ensembl" id="ENSCVAP00000030701.1"/>
    </source>
</evidence>
<dbReference type="Proteomes" id="UP000265020">
    <property type="component" value="Unassembled WGS sequence"/>
</dbReference>
<evidence type="ECO:0000259" key="4">
    <source>
        <dbReference type="PROSITE" id="PS50041"/>
    </source>
</evidence>
<dbReference type="GO" id="GO:0038023">
    <property type="term" value="F:signaling receptor activity"/>
    <property type="evidence" value="ECO:0007669"/>
    <property type="project" value="TreeGrafter"/>
</dbReference>
<organism evidence="5 6">
    <name type="scientific">Cyprinodon variegatus</name>
    <name type="common">Sheepshead minnow</name>
    <dbReference type="NCBI Taxonomy" id="28743"/>
    <lineage>
        <taxon>Eukaryota</taxon>
        <taxon>Metazoa</taxon>
        <taxon>Chordata</taxon>
        <taxon>Craniata</taxon>
        <taxon>Vertebrata</taxon>
        <taxon>Euteleostomi</taxon>
        <taxon>Actinopterygii</taxon>
        <taxon>Neopterygii</taxon>
        <taxon>Teleostei</taxon>
        <taxon>Neoteleostei</taxon>
        <taxon>Acanthomorphata</taxon>
        <taxon>Ovalentaria</taxon>
        <taxon>Atherinomorphae</taxon>
        <taxon>Cyprinodontiformes</taxon>
        <taxon>Cyprinodontidae</taxon>
        <taxon>Cyprinodon</taxon>
    </lineage>
</organism>
<dbReference type="PROSITE" id="PS00615">
    <property type="entry name" value="C_TYPE_LECTIN_1"/>
    <property type="match status" value="1"/>
</dbReference>
<dbReference type="InterPro" id="IPR016186">
    <property type="entry name" value="C-type_lectin-like/link_sf"/>
</dbReference>
<dbReference type="InterPro" id="IPR001304">
    <property type="entry name" value="C-type_lectin-like"/>
</dbReference>
<dbReference type="InterPro" id="IPR018378">
    <property type="entry name" value="C-type_lectin_CS"/>
</dbReference>
<evidence type="ECO:0000313" key="6">
    <source>
        <dbReference type="Proteomes" id="UP000265020"/>
    </source>
</evidence>
<dbReference type="GeneTree" id="ENSGT01000000214792"/>
<protein>
    <recommendedName>
        <fullName evidence="4">C-type lectin domain-containing protein</fullName>
    </recommendedName>
</protein>
<proteinExistence type="predicted"/>
<dbReference type="Gene3D" id="3.10.100.10">
    <property type="entry name" value="Mannose-Binding Protein A, subunit A"/>
    <property type="match status" value="1"/>
</dbReference>
<dbReference type="SMART" id="SM00034">
    <property type="entry name" value="CLECT"/>
    <property type="match status" value="1"/>
</dbReference>
<name>A0A3Q2EEF6_CYPVA</name>
<dbReference type="SUPFAM" id="SSF56436">
    <property type="entry name" value="C-type lectin-like"/>
    <property type="match status" value="1"/>
</dbReference>
<dbReference type="PANTHER" id="PTHR46784">
    <property type="entry name" value="KILLER CELL LECTIN-LIKE RECEPTOR SUBFAMILY B MEMBER 1"/>
    <property type="match status" value="1"/>
</dbReference>
<feature type="coiled-coil region" evidence="3">
    <location>
        <begin position="24"/>
        <end position="89"/>
    </location>
</feature>
<dbReference type="Gene3D" id="1.20.5.300">
    <property type="match status" value="1"/>
</dbReference>
<feature type="domain" description="C-type lectin" evidence="4">
    <location>
        <begin position="115"/>
        <end position="228"/>
    </location>
</feature>
<dbReference type="GO" id="GO:0042269">
    <property type="term" value="P:regulation of natural killer cell mediated cytotoxicity"/>
    <property type="evidence" value="ECO:0007669"/>
    <property type="project" value="TreeGrafter"/>
</dbReference>
<sequence length="235" mass="27245">MLRVAKASKKKSAPIFHSCWCRKINNLTKVYNVLESKIKSLNMQQEEPKNQTGKLEENIEKLEEQIEKLEEQIEKLEETQNELNLSRAQWSIDEYCPKEKNDGKCSPCPRGWEHFQTNCYAYNDADENDRKNWTEAREDCRGKVSDLTVVETDVEKIKNTFSPAIKGITGYWIGLRAVQGKWKWINGTELINTGWIKHNATDGQCVTVLQGREWRSVSCDEKNAWICEKKALTVN</sequence>
<keyword evidence="1" id="KW-1133">Transmembrane helix</keyword>
<dbReference type="GO" id="GO:0009986">
    <property type="term" value="C:cell surface"/>
    <property type="evidence" value="ECO:0007669"/>
    <property type="project" value="TreeGrafter"/>
</dbReference>
<evidence type="ECO:0000256" key="1">
    <source>
        <dbReference type="ARBA" id="ARBA00022989"/>
    </source>
</evidence>
<dbReference type="InterPro" id="IPR016187">
    <property type="entry name" value="CTDL_fold"/>
</dbReference>
<dbReference type="Pfam" id="PF00059">
    <property type="entry name" value="Lectin_C"/>
    <property type="match status" value="1"/>
</dbReference>
<reference evidence="5" key="1">
    <citation type="submission" date="2025-08" db="UniProtKB">
        <authorList>
            <consortium name="Ensembl"/>
        </authorList>
    </citation>
    <scope>IDENTIFICATION</scope>
</reference>
<dbReference type="InterPro" id="IPR051527">
    <property type="entry name" value="KLR_subfamily_B"/>
</dbReference>